<keyword evidence="6" id="KW-0687">Ribonucleoprotein</keyword>
<dbReference type="PANTHER" id="PTHR13359:SF2">
    <property type="entry name" value="LARGE RIBOSOMAL SUBUNIT PROTEIN ML40"/>
    <property type="match status" value="1"/>
</dbReference>
<gene>
    <name evidence="10" type="primary">MRPL40</name>
    <name evidence="10" type="ORF">OS493_027012</name>
</gene>
<evidence type="ECO:0000256" key="8">
    <source>
        <dbReference type="ARBA" id="ARBA00083752"/>
    </source>
</evidence>
<dbReference type="Proteomes" id="UP001163046">
    <property type="component" value="Unassembled WGS sequence"/>
</dbReference>
<dbReference type="GO" id="GO:0005762">
    <property type="term" value="C:mitochondrial large ribosomal subunit"/>
    <property type="evidence" value="ECO:0007669"/>
    <property type="project" value="InterPro"/>
</dbReference>
<evidence type="ECO:0000256" key="5">
    <source>
        <dbReference type="ARBA" id="ARBA00023128"/>
    </source>
</evidence>
<feature type="region of interest" description="Disordered" evidence="9">
    <location>
        <begin position="147"/>
        <end position="179"/>
    </location>
</feature>
<keyword evidence="4 10" id="KW-0689">Ribosomal protein</keyword>
<dbReference type="Gene3D" id="6.10.250.3440">
    <property type="match status" value="1"/>
</dbReference>
<dbReference type="Pfam" id="PF09812">
    <property type="entry name" value="MRP-L28"/>
    <property type="match status" value="1"/>
</dbReference>
<evidence type="ECO:0000256" key="9">
    <source>
        <dbReference type="SAM" id="MobiDB-lite"/>
    </source>
</evidence>
<evidence type="ECO:0000256" key="6">
    <source>
        <dbReference type="ARBA" id="ARBA00023274"/>
    </source>
</evidence>
<reference evidence="10" key="1">
    <citation type="submission" date="2023-01" db="EMBL/GenBank/DDBJ databases">
        <title>Genome assembly of the deep-sea coral Lophelia pertusa.</title>
        <authorList>
            <person name="Herrera S."/>
            <person name="Cordes E."/>
        </authorList>
    </citation>
    <scope>NUCLEOTIDE SEQUENCE</scope>
    <source>
        <strain evidence="10">USNM1676648</strain>
        <tissue evidence="10">Polyp</tissue>
    </source>
</reference>
<accession>A0A9W9YKW7</accession>
<dbReference type="InterPro" id="IPR039145">
    <property type="entry name" value="Ribosomal_mL40_metazoa/plant"/>
</dbReference>
<comment type="subcellular location">
    <subcellularLocation>
        <location evidence="1">Mitochondrion</location>
    </subcellularLocation>
</comment>
<organism evidence="10 11">
    <name type="scientific">Desmophyllum pertusum</name>
    <dbReference type="NCBI Taxonomy" id="174260"/>
    <lineage>
        <taxon>Eukaryota</taxon>
        <taxon>Metazoa</taxon>
        <taxon>Cnidaria</taxon>
        <taxon>Anthozoa</taxon>
        <taxon>Hexacorallia</taxon>
        <taxon>Scleractinia</taxon>
        <taxon>Caryophylliina</taxon>
        <taxon>Caryophylliidae</taxon>
        <taxon>Desmophyllum</taxon>
    </lineage>
</organism>
<proteinExistence type="inferred from homology"/>
<dbReference type="OrthoDB" id="5977625at2759"/>
<comment type="caution">
    <text evidence="10">The sequence shown here is derived from an EMBL/GenBank/DDBJ whole genome shotgun (WGS) entry which is preliminary data.</text>
</comment>
<evidence type="ECO:0000313" key="10">
    <source>
        <dbReference type="EMBL" id="KAJ7356085.1"/>
    </source>
</evidence>
<evidence type="ECO:0000256" key="7">
    <source>
        <dbReference type="ARBA" id="ARBA00035192"/>
    </source>
</evidence>
<dbReference type="InterPro" id="IPR019192">
    <property type="entry name" value="Ribosomal_mL40"/>
</dbReference>
<comment type="similarity">
    <text evidence="2">Belongs to the mitochondrion-specific ribosomal protein mL40 family.</text>
</comment>
<evidence type="ECO:0000256" key="3">
    <source>
        <dbReference type="ARBA" id="ARBA00022946"/>
    </source>
</evidence>
<evidence type="ECO:0000256" key="4">
    <source>
        <dbReference type="ARBA" id="ARBA00022980"/>
    </source>
</evidence>
<evidence type="ECO:0000256" key="2">
    <source>
        <dbReference type="ARBA" id="ARBA00009360"/>
    </source>
</evidence>
<dbReference type="AlphaFoldDB" id="A0A9W9YKW7"/>
<dbReference type="PANTHER" id="PTHR13359">
    <property type="entry name" value="39S RIBOSOMAL PROTEIN L40, MITOCHONDRIAL"/>
    <property type="match status" value="1"/>
</dbReference>
<protein>
    <recommendedName>
        <fullName evidence="7">Large ribosomal subunit protein mL40</fullName>
    </recommendedName>
    <alternativeName>
        <fullName evidence="8">39S ribosomal protein L40, mitochondrial</fullName>
    </alternativeName>
</protein>
<evidence type="ECO:0000256" key="1">
    <source>
        <dbReference type="ARBA" id="ARBA00004173"/>
    </source>
</evidence>
<dbReference type="EMBL" id="MU827325">
    <property type="protein sequence ID" value="KAJ7356085.1"/>
    <property type="molecule type" value="Genomic_DNA"/>
</dbReference>
<name>A0A9W9YKW7_9CNID</name>
<keyword evidence="11" id="KW-1185">Reference proteome</keyword>
<evidence type="ECO:0000313" key="11">
    <source>
        <dbReference type="Proteomes" id="UP001163046"/>
    </source>
</evidence>
<dbReference type="FunFam" id="6.10.250.3440:FF:000001">
    <property type="entry name" value="Mitochondrial ribosomal protein L40"/>
    <property type="match status" value="1"/>
</dbReference>
<sequence>MAAFMQKRMLSFFVRSSGLSIRQSLPARHNPGLKKKKGQLAKKKNASLLNIRKTAEIVPPIDPESTLNTTLLEASRQRTPIELSPEEKERRTLLLKEWSRYKMQQHKEDLQRVQELERCREEALKELKKSSVHLYQEAIQAEGDLFPVQFKGPTETPPIPDYLAPDMDDKVKSASRSRR</sequence>
<keyword evidence="5" id="KW-0496">Mitochondrion</keyword>
<keyword evidence="3" id="KW-0809">Transit peptide</keyword>